<organism evidence="1">
    <name type="scientific">candidate division WOR-3 bacterium</name>
    <dbReference type="NCBI Taxonomy" id="2052148"/>
    <lineage>
        <taxon>Bacteria</taxon>
        <taxon>Bacteria division WOR-3</taxon>
    </lineage>
</organism>
<name>A0A7C4VZ42_UNCW3</name>
<dbReference type="EMBL" id="DSZH01000149">
    <property type="protein sequence ID" value="HGU47545.1"/>
    <property type="molecule type" value="Genomic_DNA"/>
</dbReference>
<comment type="caution">
    <text evidence="1">The sequence shown here is derived from an EMBL/GenBank/DDBJ whole genome shotgun (WGS) entry which is preliminary data.</text>
</comment>
<dbReference type="AlphaFoldDB" id="A0A7C4VZ42"/>
<accession>A0A7C4VZ42</accession>
<evidence type="ECO:0008006" key="2">
    <source>
        <dbReference type="Google" id="ProtNLM"/>
    </source>
</evidence>
<evidence type="ECO:0000313" key="1">
    <source>
        <dbReference type="EMBL" id="HGU47545.1"/>
    </source>
</evidence>
<gene>
    <name evidence="1" type="ORF">ENT60_03140</name>
</gene>
<sequence length="504" mass="58829">MVKINCPFCFLNCPLTIKKEKFKFAIHYEGPLCARGNTIPILLDSPKRLSLPLFINNGKKEEKNFKDVLKELVKDLKTYKKEEVAIGLDAYLKEEDKKKIYSFFKSFGIENIFSSYLEPDIFFSFKANGVKEGDLEKIDKADFILMIGDLFGSFPIVARRILKRKYEDKNVLLYGIDVFRNRAAGFTNQFLVPKIGTELLVLFLILEKAQIIKTKGFKIEEIEKLSGINPFLIELYSEKILASKNGVVIISLESGKSFEPILYSLLAQLLCNKKTNLYFIGLKNFNHLPLAISFGEILEKIEKGEIRVLINFGSILSFFYPQVYEKLKNCEKIYLTSFYQMPLDTLSSIYLLPQSLPIEDKNLIPPYSGSRTISEILEEINSHLKIDIQDFDYLKEKVYKEKDILERFNNYLSFYKENKERIENNLVVVGKREPFYFLELFEKDNYLYLKRERETKISLPIKIKEELPENLAILELEDLTSRRYFPISLDEKEKFIIINPLILE</sequence>
<proteinExistence type="predicted"/>
<reference evidence="1" key="1">
    <citation type="journal article" date="2020" name="mSystems">
        <title>Genome- and Community-Level Interaction Insights into Carbon Utilization and Element Cycling Functions of Hydrothermarchaeota in Hydrothermal Sediment.</title>
        <authorList>
            <person name="Zhou Z."/>
            <person name="Liu Y."/>
            <person name="Xu W."/>
            <person name="Pan J."/>
            <person name="Luo Z.H."/>
            <person name="Li M."/>
        </authorList>
    </citation>
    <scope>NUCLEOTIDE SEQUENCE [LARGE SCALE GENOMIC DNA]</scope>
    <source>
        <strain evidence="1">SpSt-594</strain>
    </source>
</reference>
<dbReference type="SUPFAM" id="SSF53706">
    <property type="entry name" value="Formate dehydrogenase/DMSO reductase, domains 1-3"/>
    <property type="match status" value="1"/>
</dbReference>
<protein>
    <recommendedName>
        <fullName evidence="2">4Fe-4S Mo/W bis-MGD-type domain-containing protein</fullName>
    </recommendedName>
</protein>